<keyword evidence="3" id="KW-1185">Reference proteome</keyword>
<reference evidence="2" key="1">
    <citation type="submission" date="2020-07" db="EMBL/GenBank/DDBJ databases">
        <title>Multicomponent nature underlies the extraordinary mechanical properties of spider dragline silk.</title>
        <authorList>
            <person name="Kono N."/>
            <person name="Nakamura H."/>
            <person name="Mori M."/>
            <person name="Yoshida Y."/>
            <person name="Ohtoshi R."/>
            <person name="Malay A.D."/>
            <person name="Moran D.A.P."/>
            <person name="Tomita M."/>
            <person name="Numata K."/>
            <person name="Arakawa K."/>
        </authorList>
    </citation>
    <scope>NUCLEOTIDE SEQUENCE</scope>
</reference>
<accession>A0A8X6FEG5</accession>
<dbReference type="EMBL" id="BMAO01031641">
    <property type="protein sequence ID" value="GFQ76709.1"/>
    <property type="molecule type" value="Genomic_DNA"/>
</dbReference>
<sequence length="98" mass="11028">MPLKTRLRVSDVYNDSDSDSDNEFINEESPPLSHQTSKSPAEECRKTDGTVCLKIICAGLYVLVQLLCKSGKKNYSISLWGRGVRAIWMKIGKLECNF</sequence>
<feature type="region of interest" description="Disordered" evidence="1">
    <location>
        <begin position="1"/>
        <end position="41"/>
    </location>
</feature>
<evidence type="ECO:0000313" key="2">
    <source>
        <dbReference type="EMBL" id="GFQ76709.1"/>
    </source>
</evidence>
<evidence type="ECO:0000313" key="3">
    <source>
        <dbReference type="Proteomes" id="UP000887116"/>
    </source>
</evidence>
<dbReference type="AlphaFoldDB" id="A0A8X6FEG5"/>
<protein>
    <submittedName>
        <fullName evidence="2">Uncharacterized protein</fullName>
    </submittedName>
</protein>
<feature type="compositionally biased region" description="Acidic residues" evidence="1">
    <location>
        <begin position="14"/>
        <end position="26"/>
    </location>
</feature>
<dbReference type="Proteomes" id="UP000887116">
    <property type="component" value="Unassembled WGS sequence"/>
</dbReference>
<name>A0A8X6FEG5_TRICU</name>
<gene>
    <name evidence="2" type="ORF">TNCT_365041</name>
</gene>
<dbReference type="OrthoDB" id="7467267at2759"/>
<proteinExistence type="predicted"/>
<comment type="caution">
    <text evidence="2">The sequence shown here is derived from an EMBL/GenBank/DDBJ whole genome shotgun (WGS) entry which is preliminary data.</text>
</comment>
<evidence type="ECO:0000256" key="1">
    <source>
        <dbReference type="SAM" id="MobiDB-lite"/>
    </source>
</evidence>
<organism evidence="2 3">
    <name type="scientific">Trichonephila clavata</name>
    <name type="common">Joro spider</name>
    <name type="synonym">Nephila clavata</name>
    <dbReference type="NCBI Taxonomy" id="2740835"/>
    <lineage>
        <taxon>Eukaryota</taxon>
        <taxon>Metazoa</taxon>
        <taxon>Ecdysozoa</taxon>
        <taxon>Arthropoda</taxon>
        <taxon>Chelicerata</taxon>
        <taxon>Arachnida</taxon>
        <taxon>Araneae</taxon>
        <taxon>Araneomorphae</taxon>
        <taxon>Entelegynae</taxon>
        <taxon>Araneoidea</taxon>
        <taxon>Nephilidae</taxon>
        <taxon>Trichonephila</taxon>
    </lineage>
</organism>